<keyword evidence="3" id="KW-0560">Oxidoreductase</keyword>
<dbReference type="InterPro" id="IPR036396">
    <property type="entry name" value="Cyt_P450_sf"/>
</dbReference>
<dbReference type="GO" id="GO:0020037">
    <property type="term" value="F:heme binding"/>
    <property type="evidence" value="ECO:0007669"/>
    <property type="project" value="InterPro"/>
</dbReference>
<organism evidence="8 9">
    <name type="scientific">Hymenoscyphus albidus</name>
    <dbReference type="NCBI Taxonomy" id="595503"/>
    <lineage>
        <taxon>Eukaryota</taxon>
        <taxon>Fungi</taxon>
        <taxon>Dikarya</taxon>
        <taxon>Ascomycota</taxon>
        <taxon>Pezizomycotina</taxon>
        <taxon>Leotiomycetes</taxon>
        <taxon>Helotiales</taxon>
        <taxon>Helotiaceae</taxon>
        <taxon>Hymenoscyphus</taxon>
    </lineage>
</organism>
<reference evidence="8" key="1">
    <citation type="submission" date="2021-07" db="EMBL/GenBank/DDBJ databases">
        <authorList>
            <person name="Durling M."/>
        </authorList>
    </citation>
    <scope>NUCLEOTIDE SEQUENCE</scope>
</reference>
<evidence type="ECO:0000256" key="6">
    <source>
        <dbReference type="PIRSR" id="PIRSR602401-1"/>
    </source>
</evidence>
<proteinExistence type="inferred from homology"/>
<dbReference type="PRINTS" id="PR00463">
    <property type="entry name" value="EP450I"/>
</dbReference>
<dbReference type="OrthoDB" id="1103324at2759"/>
<keyword evidence="6" id="KW-0349">Heme</keyword>
<evidence type="ECO:0000256" key="4">
    <source>
        <dbReference type="ARBA" id="ARBA00023004"/>
    </source>
</evidence>
<protein>
    <recommendedName>
        <fullName evidence="10">Cytochrome P450</fullName>
    </recommendedName>
</protein>
<dbReference type="PANTHER" id="PTHR46300">
    <property type="entry name" value="P450, PUTATIVE (EUROFUNG)-RELATED-RELATED"/>
    <property type="match status" value="1"/>
</dbReference>
<sequence length="553" mass="63654">MGTSNFFLLPTHQLAIFTTIISPIVLFFMFYLYTTPTILTDRRRWHLPPGPRGLPFIGSFFDLADPDKVRELAISWTQKYGEIFHTKIGGADYIWLSSPRAVKELMDKKSAIYSSRPRTPLAGETASAGRRQLYLPYGPQYRALRKISHTCLNVTQSAGYRPVQDLESKQLLFDLLKTPERFYDHNRRYSASVIISVTYGHRIPDWNNGLADQIYKVINNLQQFASPGTWMVDTFPSLTAFPEVFFGKWKSFGQKCFEHDAPIYLGLWNSLKKEIKEGKAKDCFAKEFAENEPEQLGLDTLQCAYGCGGLVEAGAETTSAALNNFLLMVILYPDVVKKGQEEELDRVVGSDRYPSWEDWDELPYIRAVIKELLRVRPPNKIGMQHSVIEDDWYNGYFIPKGALVMLNWWAMQYDPKRWESPYEFRPERYLDYPLPAFSYVNTADPNTRDHFAYGAGRRICPGIHLAENSLFLNISRILWAFNIKKKIGKDGNVIEPTTESLPGWLIIPQPFECTIEPRSQKYARMIEDIWKKTEAGLESDDYQLNWDSKGNVS</sequence>
<feature type="transmembrane region" description="Helical" evidence="7">
    <location>
        <begin position="14"/>
        <end position="34"/>
    </location>
</feature>
<dbReference type="PANTHER" id="PTHR46300:SF2">
    <property type="entry name" value="CYTOCHROME P450 MONOOXYGENASE ALNH-RELATED"/>
    <property type="match status" value="1"/>
</dbReference>
<evidence type="ECO:0000313" key="8">
    <source>
        <dbReference type="EMBL" id="CAG8972462.1"/>
    </source>
</evidence>
<keyword evidence="7" id="KW-1133">Transmembrane helix</keyword>
<keyword evidence="5" id="KW-0503">Monooxygenase</keyword>
<name>A0A9N9LGU9_9HELO</name>
<dbReference type="InterPro" id="IPR001128">
    <property type="entry name" value="Cyt_P450"/>
</dbReference>
<dbReference type="InterPro" id="IPR002401">
    <property type="entry name" value="Cyt_P450_E_grp-I"/>
</dbReference>
<evidence type="ECO:0000256" key="2">
    <source>
        <dbReference type="ARBA" id="ARBA00022723"/>
    </source>
</evidence>
<evidence type="ECO:0000256" key="3">
    <source>
        <dbReference type="ARBA" id="ARBA00023002"/>
    </source>
</evidence>
<keyword evidence="7" id="KW-0472">Membrane</keyword>
<comment type="cofactor">
    <cofactor evidence="6">
        <name>heme</name>
        <dbReference type="ChEBI" id="CHEBI:30413"/>
    </cofactor>
</comment>
<dbReference type="InterPro" id="IPR050364">
    <property type="entry name" value="Cytochrome_P450_fung"/>
</dbReference>
<evidence type="ECO:0000256" key="7">
    <source>
        <dbReference type="SAM" id="Phobius"/>
    </source>
</evidence>
<evidence type="ECO:0000256" key="5">
    <source>
        <dbReference type="ARBA" id="ARBA00023033"/>
    </source>
</evidence>
<dbReference type="Gene3D" id="1.10.630.10">
    <property type="entry name" value="Cytochrome P450"/>
    <property type="match status" value="1"/>
</dbReference>
<dbReference type="PRINTS" id="PR00385">
    <property type="entry name" value="P450"/>
</dbReference>
<dbReference type="Proteomes" id="UP000701801">
    <property type="component" value="Unassembled WGS sequence"/>
</dbReference>
<keyword evidence="4 6" id="KW-0408">Iron</keyword>
<keyword evidence="2 6" id="KW-0479">Metal-binding</keyword>
<keyword evidence="7" id="KW-0812">Transmembrane</keyword>
<evidence type="ECO:0008006" key="10">
    <source>
        <dbReference type="Google" id="ProtNLM"/>
    </source>
</evidence>
<keyword evidence="9" id="KW-1185">Reference proteome</keyword>
<gene>
    <name evidence="8" type="ORF">HYALB_00001151</name>
</gene>
<dbReference type="Pfam" id="PF00067">
    <property type="entry name" value="p450"/>
    <property type="match status" value="1"/>
</dbReference>
<feature type="binding site" description="axial binding residue" evidence="6">
    <location>
        <position position="460"/>
    </location>
    <ligand>
        <name>heme</name>
        <dbReference type="ChEBI" id="CHEBI:30413"/>
    </ligand>
    <ligandPart>
        <name>Fe</name>
        <dbReference type="ChEBI" id="CHEBI:18248"/>
    </ligandPart>
</feature>
<dbReference type="GO" id="GO:0005506">
    <property type="term" value="F:iron ion binding"/>
    <property type="evidence" value="ECO:0007669"/>
    <property type="project" value="InterPro"/>
</dbReference>
<evidence type="ECO:0000256" key="1">
    <source>
        <dbReference type="ARBA" id="ARBA00010617"/>
    </source>
</evidence>
<dbReference type="GO" id="GO:0016705">
    <property type="term" value="F:oxidoreductase activity, acting on paired donors, with incorporation or reduction of molecular oxygen"/>
    <property type="evidence" value="ECO:0007669"/>
    <property type="project" value="InterPro"/>
</dbReference>
<comment type="similarity">
    <text evidence="1">Belongs to the cytochrome P450 family.</text>
</comment>
<dbReference type="GO" id="GO:0004497">
    <property type="term" value="F:monooxygenase activity"/>
    <property type="evidence" value="ECO:0007669"/>
    <property type="project" value="UniProtKB-KW"/>
</dbReference>
<dbReference type="SUPFAM" id="SSF48264">
    <property type="entry name" value="Cytochrome P450"/>
    <property type="match status" value="1"/>
</dbReference>
<comment type="caution">
    <text evidence="8">The sequence shown here is derived from an EMBL/GenBank/DDBJ whole genome shotgun (WGS) entry which is preliminary data.</text>
</comment>
<evidence type="ECO:0000313" key="9">
    <source>
        <dbReference type="Proteomes" id="UP000701801"/>
    </source>
</evidence>
<dbReference type="AlphaFoldDB" id="A0A9N9LGU9"/>
<accession>A0A9N9LGU9</accession>
<dbReference type="EMBL" id="CAJVRM010000045">
    <property type="protein sequence ID" value="CAG8972462.1"/>
    <property type="molecule type" value="Genomic_DNA"/>
</dbReference>
<dbReference type="CDD" id="cd11065">
    <property type="entry name" value="CYP64-like"/>
    <property type="match status" value="1"/>
</dbReference>